<evidence type="ECO:0000313" key="2">
    <source>
        <dbReference type="Proteomes" id="UP000199438"/>
    </source>
</evidence>
<dbReference type="RefSeq" id="WP_175486963.1">
    <property type="nucleotide sequence ID" value="NZ_FOKV01000001.1"/>
</dbReference>
<dbReference type="STRING" id="1334022.SAMN04487907_101616"/>
<organism evidence="1 2">
    <name type="scientific">Zunongwangia mangrovi</name>
    <dbReference type="NCBI Taxonomy" id="1334022"/>
    <lineage>
        <taxon>Bacteria</taxon>
        <taxon>Pseudomonadati</taxon>
        <taxon>Bacteroidota</taxon>
        <taxon>Flavobacteriia</taxon>
        <taxon>Flavobacteriales</taxon>
        <taxon>Flavobacteriaceae</taxon>
        <taxon>Zunongwangia</taxon>
    </lineage>
</organism>
<proteinExistence type="predicted"/>
<dbReference type="Gene3D" id="3.40.30.10">
    <property type="entry name" value="Glutaredoxin"/>
    <property type="match status" value="1"/>
</dbReference>
<reference evidence="2" key="1">
    <citation type="submission" date="2016-10" db="EMBL/GenBank/DDBJ databases">
        <authorList>
            <person name="Varghese N."/>
            <person name="Submissions S."/>
        </authorList>
    </citation>
    <scope>NUCLEOTIDE SEQUENCE [LARGE SCALE GENOMIC DNA]</scope>
    <source>
        <strain evidence="2">DSM 24499</strain>
    </source>
</reference>
<keyword evidence="2" id="KW-1185">Reference proteome</keyword>
<dbReference type="SUPFAM" id="SSF52833">
    <property type="entry name" value="Thioredoxin-like"/>
    <property type="match status" value="1"/>
</dbReference>
<dbReference type="AlphaFoldDB" id="A0A1I1DTZ3"/>
<dbReference type="Proteomes" id="UP000199438">
    <property type="component" value="Unassembled WGS sequence"/>
</dbReference>
<dbReference type="EMBL" id="FOKV01000001">
    <property type="protein sequence ID" value="SFB78267.1"/>
    <property type="molecule type" value="Genomic_DNA"/>
</dbReference>
<protein>
    <submittedName>
        <fullName evidence="1">Thioredoxin-like</fullName>
    </submittedName>
</protein>
<sequence length="159" mass="18944">MTKYLQILILFLVFPVFGYAQKGDSINWIDFEQLEDSLALKPKKIFIYFYADWCVYCKKMDRNAFKDPEIIKKLNSDYYAVKMNAESTDTITFDVQKFYNQQAESIRNGIHQIPLLLASREKREFSLPAILILDEKFIVENREFQYLTTQKMMELISYN</sequence>
<evidence type="ECO:0000313" key="1">
    <source>
        <dbReference type="EMBL" id="SFB78267.1"/>
    </source>
</evidence>
<name>A0A1I1DTZ3_9FLAO</name>
<dbReference type="Pfam" id="PF13899">
    <property type="entry name" value="Thioredoxin_7"/>
    <property type="match status" value="1"/>
</dbReference>
<dbReference type="InterPro" id="IPR036249">
    <property type="entry name" value="Thioredoxin-like_sf"/>
</dbReference>
<accession>A0A1I1DTZ3</accession>
<gene>
    <name evidence="1" type="ORF">SAMN04487907_101616</name>
</gene>